<evidence type="ECO:0000313" key="2">
    <source>
        <dbReference type="Proteomes" id="UP001199106"/>
    </source>
</evidence>
<organism evidence="1 2">
    <name type="scientific">Alternaria panax</name>
    <dbReference type="NCBI Taxonomy" id="48097"/>
    <lineage>
        <taxon>Eukaryota</taxon>
        <taxon>Fungi</taxon>
        <taxon>Dikarya</taxon>
        <taxon>Ascomycota</taxon>
        <taxon>Pezizomycotina</taxon>
        <taxon>Dothideomycetes</taxon>
        <taxon>Pleosporomycetidae</taxon>
        <taxon>Pleosporales</taxon>
        <taxon>Pleosporineae</taxon>
        <taxon>Pleosporaceae</taxon>
        <taxon>Alternaria</taxon>
        <taxon>Alternaria sect. Panax</taxon>
    </lineage>
</organism>
<sequence length="50" mass="5574">MATQSSECALHEKDTKISASLIFMYGCALLKIGRKEALWELQSGVDRSEK</sequence>
<name>A0AAD4IG89_9PLEO</name>
<comment type="caution">
    <text evidence="1">The sequence shown here is derived from an EMBL/GenBank/DDBJ whole genome shotgun (WGS) entry which is preliminary data.</text>
</comment>
<accession>A0AAD4IG89</accession>
<dbReference type="EMBL" id="JAANER010000002">
    <property type="protein sequence ID" value="KAG9193934.1"/>
    <property type="molecule type" value="Genomic_DNA"/>
</dbReference>
<gene>
    <name evidence="1" type="ORF">G6011_03969</name>
</gene>
<keyword evidence="2" id="KW-1185">Reference proteome</keyword>
<evidence type="ECO:0000313" key="1">
    <source>
        <dbReference type="EMBL" id="KAG9193934.1"/>
    </source>
</evidence>
<reference evidence="1" key="1">
    <citation type="submission" date="2021-07" db="EMBL/GenBank/DDBJ databases">
        <title>Genome Resource of American Ginseng Black Spot Pathogen Alternaria panax.</title>
        <authorList>
            <person name="Qiu C."/>
            <person name="Wang W."/>
            <person name="Liu Z."/>
        </authorList>
    </citation>
    <scope>NUCLEOTIDE SEQUENCE</scope>
    <source>
        <strain evidence="1">BNCC115425</strain>
    </source>
</reference>
<protein>
    <submittedName>
        <fullName evidence="1">Uncharacterized protein</fullName>
    </submittedName>
</protein>
<proteinExistence type="predicted"/>
<dbReference type="Proteomes" id="UP001199106">
    <property type="component" value="Unassembled WGS sequence"/>
</dbReference>
<dbReference type="AlphaFoldDB" id="A0AAD4IG89"/>